<evidence type="ECO:0000256" key="1">
    <source>
        <dbReference type="ARBA" id="ARBA00009437"/>
    </source>
</evidence>
<dbReference type="PANTHER" id="PTHR30346">
    <property type="entry name" value="TRANSCRIPTIONAL DUAL REGULATOR HCAR-RELATED"/>
    <property type="match status" value="1"/>
</dbReference>
<feature type="domain" description="HTH lysR-type" evidence="5">
    <location>
        <begin position="15"/>
        <end position="72"/>
    </location>
</feature>
<evidence type="ECO:0000313" key="6">
    <source>
        <dbReference type="EMBL" id="MCS0595219.1"/>
    </source>
</evidence>
<dbReference type="InterPro" id="IPR036390">
    <property type="entry name" value="WH_DNA-bd_sf"/>
</dbReference>
<dbReference type="InterPro" id="IPR036388">
    <property type="entry name" value="WH-like_DNA-bd_sf"/>
</dbReference>
<dbReference type="PROSITE" id="PS50931">
    <property type="entry name" value="HTH_LYSR"/>
    <property type="match status" value="1"/>
</dbReference>
<gene>
    <name evidence="6" type="ORF">NX780_02540</name>
</gene>
<proteinExistence type="inferred from homology"/>
<accession>A0ABT2AG62</accession>
<protein>
    <submittedName>
        <fullName evidence="6">LysR family transcriptional regulator</fullName>
    </submittedName>
</protein>
<dbReference type="InterPro" id="IPR005119">
    <property type="entry name" value="LysR_subst-bd"/>
</dbReference>
<dbReference type="PRINTS" id="PR00039">
    <property type="entry name" value="HTHLYSR"/>
</dbReference>
<dbReference type="InterPro" id="IPR000847">
    <property type="entry name" value="LysR_HTH_N"/>
</dbReference>
<evidence type="ECO:0000256" key="3">
    <source>
        <dbReference type="ARBA" id="ARBA00023125"/>
    </source>
</evidence>
<dbReference type="Proteomes" id="UP001206572">
    <property type="component" value="Unassembled WGS sequence"/>
</dbReference>
<dbReference type="CDD" id="cd05466">
    <property type="entry name" value="PBP2_LTTR_substrate"/>
    <property type="match status" value="1"/>
</dbReference>
<evidence type="ECO:0000313" key="7">
    <source>
        <dbReference type="Proteomes" id="UP001206572"/>
    </source>
</evidence>
<name>A0ABT2AG62_9BURK</name>
<keyword evidence="2" id="KW-0805">Transcription regulation</keyword>
<comment type="similarity">
    <text evidence="1">Belongs to the LysR transcriptional regulatory family.</text>
</comment>
<organism evidence="6 7">
    <name type="scientific">Massilia agri</name>
    <dbReference type="NCBI Taxonomy" id="1886785"/>
    <lineage>
        <taxon>Bacteria</taxon>
        <taxon>Pseudomonadati</taxon>
        <taxon>Pseudomonadota</taxon>
        <taxon>Betaproteobacteria</taxon>
        <taxon>Burkholderiales</taxon>
        <taxon>Oxalobacteraceae</taxon>
        <taxon>Telluria group</taxon>
        <taxon>Massilia</taxon>
    </lineage>
</organism>
<dbReference type="SUPFAM" id="SSF53850">
    <property type="entry name" value="Periplasmic binding protein-like II"/>
    <property type="match status" value="1"/>
</dbReference>
<dbReference type="Pfam" id="PF03466">
    <property type="entry name" value="LysR_substrate"/>
    <property type="match status" value="1"/>
</dbReference>
<comment type="caution">
    <text evidence="6">The sequence shown here is derived from an EMBL/GenBank/DDBJ whole genome shotgun (WGS) entry which is preliminary data.</text>
</comment>
<keyword evidence="7" id="KW-1185">Reference proteome</keyword>
<sequence>MADNGRLDMKDFDGMKLNQLKMLVAVAEHGGFSAAAAELGCTQSRISHAIAELEGELGATLLARGPGGSLPTEAGRRVLAKAHQMLRLEAGLVEAARGAEALDATVRIACFRSVGTHLLPHVLEVLARSHPALRVEIDDSIEERQGIEHALREGLADIGIAQLPLAPGLASRPYLHDDYVLVLPTSLAPQPGSWPAGDTLPLIGLACSGAAGMLARCRAAGLDLAPSRTLANDTSIAAMVGRGMGYAILPRLSIFPEPRDVRILPLPLPEPALARRRFAIAALPAQMRRPGVRAVVRALRDRRLAAATPAGQAGIVAWD</sequence>
<reference evidence="6 7" key="1">
    <citation type="submission" date="2022-08" db="EMBL/GenBank/DDBJ databases">
        <title>Reclassification of Massilia species as members of the genera Telluria, Duganella, Pseudoduganella, Mokoshia gen. nov. and Zemynaea gen. nov. using orthogonal and non-orthogonal genome-based approaches.</title>
        <authorList>
            <person name="Bowman J.P."/>
        </authorList>
    </citation>
    <scope>NUCLEOTIDE SEQUENCE [LARGE SCALE GENOMIC DNA]</scope>
    <source>
        <strain evidence="6 7">JCM 31661</strain>
    </source>
</reference>
<dbReference type="EMBL" id="JANUHA010000001">
    <property type="protein sequence ID" value="MCS0595219.1"/>
    <property type="molecule type" value="Genomic_DNA"/>
</dbReference>
<dbReference type="SUPFAM" id="SSF46785">
    <property type="entry name" value="Winged helix' DNA-binding domain"/>
    <property type="match status" value="1"/>
</dbReference>
<dbReference type="Gene3D" id="3.40.190.10">
    <property type="entry name" value="Periplasmic binding protein-like II"/>
    <property type="match status" value="2"/>
</dbReference>
<dbReference type="Pfam" id="PF00126">
    <property type="entry name" value="HTH_1"/>
    <property type="match status" value="1"/>
</dbReference>
<keyword evidence="3" id="KW-0238">DNA-binding</keyword>
<dbReference type="PANTHER" id="PTHR30346:SF29">
    <property type="entry name" value="LYSR SUBSTRATE-BINDING"/>
    <property type="match status" value="1"/>
</dbReference>
<dbReference type="Gene3D" id="1.10.10.10">
    <property type="entry name" value="Winged helix-like DNA-binding domain superfamily/Winged helix DNA-binding domain"/>
    <property type="match status" value="1"/>
</dbReference>
<evidence type="ECO:0000256" key="4">
    <source>
        <dbReference type="ARBA" id="ARBA00023163"/>
    </source>
</evidence>
<keyword evidence="4" id="KW-0804">Transcription</keyword>
<dbReference type="RefSeq" id="WP_258826290.1">
    <property type="nucleotide sequence ID" value="NZ_JANUHA010000001.1"/>
</dbReference>
<evidence type="ECO:0000259" key="5">
    <source>
        <dbReference type="PROSITE" id="PS50931"/>
    </source>
</evidence>
<evidence type="ECO:0000256" key="2">
    <source>
        <dbReference type="ARBA" id="ARBA00023015"/>
    </source>
</evidence>